<dbReference type="Proteomes" id="UP001151081">
    <property type="component" value="Unassembled WGS sequence"/>
</dbReference>
<feature type="compositionally biased region" description="Basic and acidic residues" evidence="1">
    <location>
        <begin position="149"/>
        <end position="160"/>
    </location>
</feature>
<gene>
    <name evidence="2" type="ORF">KEG57_48415</name>
</gene>
<feature type="region of interest" description="Disordered" evidence="1">
    <location>
        <begin position="141"/>
        <end position="160"/>
    </location>
</feature>
<evidence type="ECO:0000313" key="2">
    <source>
        <dbReference type="EMBL" id="MDC3988386.1"/>
    </source>
</evidence>
<name>A0A9X4AY21_9BACT</name>
<reference evidence="2 3" key="1">
    <citation type="submission" date="2021-04" db="EMBL/GenBank/DDBJ databases">
        <title>Genome analysis of Polyangium sp.</title>
        <authorList>
            <person name="Li Y."/>
            <person name="Wang J."/>
        </authorList>
    </citation>
    <scope>NUCLEOTIDE SEQUENCE [LARGE SCALE GENOMIC DNA]</scope>
    <source>
        <strain evidence="2 3">SDU14</strain>
    </source>
</reference>
<feature type="compositionally biased region" description="Basic and acidic residues" evidence="1">
    <location>
        <begin position="13"/>
        <end position="23"/>
    </location>
</feature>
<feature type="compositionally biased region" description="Basic and acidic residues" evidence="1">
    <location>
        <begin position="39"/>
        <end position="49"/>
    </location>
</feature>
<comment type="caution">
    <text evidence="2">The sequence shown here is derived from an EMBL/GenBank/DDBJ whole genome shotgun (WGS) entry which is preliminary data.</text>
</comment>
<protein>
    <submittedName>
        <fullName evidence="2">Uncharacterized protein</fullName>
    </submittedName>
</protein>
<dbReference type="RefSeq" id="WP_272459778.1">
    <property type="nucleotide sequence ID" value="NZ_JAGTJJ010000072.1"/>
</dbReference>
<feature type="region of interest" description="Disordered" evidence="1">
    <location>
        <begin position="1"/>
        <end position="123"/>
    </location>
</feature>
<keyword evidence="3" id="KW-1185">Reference proteome</keyword>
<dbReference type="AlphaFoldDB" id="A0A9X4AY21"/>
<sequence>MHPPPTSSPRIYAVERGHGRETSGEISTLDPRRAASMHEAGEHEAHVEPEADELGPASTRRTSSAAPLDGPGVAPHVEPADLRGRARSWPRDLGGDFDARRAASMAPGSVATHPPPTSNPRIYAVERGHGRETSGKISTLAAPSASMHEAGEQGDEHEAHVERCAASMHPPPASSPRIYAVERGHGRETSGKISTLGPRRSPRRLDARGRRARGPRRARGRRAGASEHALGVGRDAPAPHFEPADLRG</sequence>
<evidence type="ECO:0000313" key="3">
    <source>
        <dbReference type="Proteomes" id="UP001151081"/>
    </source>
</evidence>
<proteinExistence type="predicted"/>
<organism evidence="2 3">
    <name type="scientific">Polyangium jinanense</name>
    <dbReference type="NCBI Taxonomy" id="2829994"/>
    <lineage>
        <taxon>Bacteria</taxon>
        <taxon>Pseudomonadati</taxon>
        <taxon>Myxococcota</taxon>
        <taxon>Polyangia</taxon>
        <taxon>Polyangiales</taxon>
        <taxon>Polyangiaceae</taxon>
        <taxon>Polyangium</taxon>
    </lineage>
</organism>
<feature type="compositionally biased region" description="Basic and acidic residues" evidence="1">
    <location>
        <begin position="78"/>
        <end position="101"/>
    </location>
</feature>
<feature type="compositionally biased region" description="Basic residues" evidence="1">
    <location>
        <begin position="210"/>
        <end position="222"/>
    </location>
</feature>
<dbReference type="EMBL" id="JAGTJJ010000072">
    <property type="protein sequence ID" value="MDC3988386.1"/>
    <property type="molecule type" value="Genomic_DNA"/>
</dbReference>
<feature type="region of interest" description="Disordered" evidence="1">
    <location>
        <begin position="167"/>
        <end position="248"/>
    </location>
</feature>
<feature type="compositionally biased region" description="Basic and acidic residues" evidence="1">
    <location>
        <begin position="180"/>
        <end position="190"/>
    </location>
</feature>
<evidence type="ECO:0000256" key="1">
    <source>
        <dbReference type="SAM" id="MobiDB-lite"/>
    </source>
</evidence>
<accession>A0A9X4AY21</accession>